<dbReference type="GO" id="GO:0033192">
    <property type="term" value="F:calmodulin-dependent protein phosphatase activity"/>
    <property type="evidence" value="ECO:0007669"/>
    <property type="project" value="InterPro"/>
</dbReference>
<dbReference type="RefSeq" id="XP_004183310.1">
    <property type="nucleotide sequence ID" value="XM_004183262.1"/>
</dbReference>
<dbReference type="PANTHER" id="PTHR45673">
    <property type="entry name" value="SERINE/THREONINE-PROTEIN PHOSPHATASE 2B CATALYTIC SUBUNIT 1-RELATED"/>
    <property type="match status" value="1"/>
</dbReference>
<dbReference type="Proteomes" id="UP000014680">
    <property type="component" value="Unassembled WGS sequence"/>
</dbReference>
<name>L7FJ83_ENTIV</name>
<dbReference type="InterPro" id="IPR029052">
    <property type="entry name" value="Metallo-depent_PP-like"/>
</dbReference>
<accession>L7FJ83</accession>
<dbReference type="SUPFAM" id="SSF56300">
    <property type="entry name" value="Metallo-dependent phosphatases"/>
    <property type="match status" value="1"/>
</dbReference>
<reference evidence="1 2" key="1">
    <citation type="submission" date="2012-10" db="EMBL/GenBank/DDBJ databases">
        <authorList>
            <person name="Zafar N."/>
            <person name="Inman J."/>
            <person name="Hall N."/>
            <person name="Lorenzi H."/>
            <person name="Caler E."/>
        </authorList>
    </citation>
    <scope>NUCLEOTIDE SEQUENCE [LARGE SCALE GENOMIC DNA]</scope>
    <source>
        <strain evidence="1 2">IP1</strain>
    </source>
</reference>
<dbReference type="InterPro" id="IPR043360">
    <property type="entry name" value="PP2B"/>
</dbReference>
<organism evidence="1 2">
    <name type="scientific">Entamoeba invadens IP1</name>
    <dbReference type="NCBI Taxonomy" id="370355"/>
    <lineage>
        <taxon>Eukaryota</taxon>
        <taxon>Amoebozoa</taxon>
        <taxon>Evosea</taxon>
        <taxon>Archamoebae</taxon>
        <taxon>Mastigamoebida</taxon>
        <taxon>Entamoebidae</taxon>
        <taxon>Entamoeba</taxon>
    </lineage>
</organism>
<dbReference type="EMBL" id="KB207197">
    <property type="protein sequence ID" value="ELP83964.1"/>
    <property type="molecule type" value="Genomic_DNA"/>
</dbReference>
<evidence type="ECO:0000313" key="2">
    <source>
        <dbReference type="Proteomes" id="UP000014680"/>
    </source>
</evidence>
<dbReference type="VEuPathDB" id="AmoebaDB:EIN_500620"/>
<dbReference type="GO" id="GO:0097720">
    <property type="term" value="P:calcineurin-mediated signaling"/>
    <property type="evidence" value="ECO:0007669"/>
    <property type="project" value="InterPro"/>
</dbReference>
<proteinExistence type="predicted"/>
<dbReference type="AlphaFoldDB" id="L7FJ83"/>
<sequence length="126" mass="14606">MTTKMGLNLRQIDGEYDLMEIQEHFMKGGVLSTDSVMTLIKQAKDILKSEPNLITVKGPSLIFGDFHGQYFDLLYELMDEFSQLYGESFLYYTLSNLVLHNFTINKIKVTFIFNQFNICAIKHFTT</sequence>
<dbReference type="Gene3D" id="3.60.21.10">
    <property type="match status" value="1"/>
</dbReference>
<dbReference type="KEGG" id="eiv:EIN_500620"/>
<protein>
    <submittedName>
        <fullName evidence="1">Protein phosphatase-2B, putative</fullName>
    </submittedName>
</protein>
<dbReference type="OrthoDB" id="5593063at2759"/>
<gene>
    <name evidence="1" type="ORF">EIN_500620</name>
</gene>
<keyword evidence="2" id="KW-1185">Reference proteome</keyword>
<dbReference type="GeneID" id="14882939"/>
<evidence type="ECO:0000313" key="1">
    <source>
        <dbReference type="EMBL" id="ELP83964.1"/>
    </source>
</evidence>